<evidence type="ECO:0000256" key="11">
    <source>
        <dbReference type="PROSITE-ProRule" id="PRU01360"/>
    </source>
</evidence>
<keyword evidence="10 11" id="KW-0998">Cell outer membrane</keyword>
<keyword evidence="3 11" id="KW-1134">Transmembrane beta strand</keyword>
<evidence type="ECO:0000256" key="2">
    <source>
        <dbReference type="ARBA" id="ARBA00022448"/>
    </source>
</evidence>
<keyword evidence="17" id="KW-1185">Reference proteome</keyword>
<dbReference type="Pfam" id="PF00593">
    <property type="entry name" value="TonB_dep_Rec_b-barrel"/>
    <property type="match status" value="1"/>
</dbReference>
<dbReference type="AlphaFoldDB" id="A0A2S9IC89"/>
<reference evidence="16 17" key="1">
    <citation type="submission" date="2017-10" db="EMBL/GenBank/DDBJ databases">
        <title>Draft genome of two endophytic bacteria isolated from 'guarana' Paullinia cupana (Mart.) Ducke.</title>
        <authorList>
            <person name="Siqueira K.A."/>
            <person name="Liotti R.G."/>
            <person name="Mendes T.A."/>
            <person name="Soares M.A."/>
        </authorList>
    </citation>
    <scope>NUCLEOTIDE SEQUENCE [LARGE SCALE GENOMIC DNA]</scope>
    <source>
        <strain evidence="16 17">342</strain>
    </source>
</reference>
<dbReference type="PANTHER" id="PTHR32552:SF81">
    <property type="entry name" value="TONB-DEPENDENT OUTER MEMBRANE RECEPTOR"/>
    <property type="match status" value="1"/>
</dbReference>
<evidence type="ECO:0000313" key="16">
    <source>
        <dbReference type="EMBL" id="PRD15398.1"/>
    </source>
</evidence>
<keyword evidence="5 11" id="KW-0812">Transmembrane</keyword>
<feature type="domain" description="TonB-dependent receptor-like beta-barrel" evidence="14">
    <location>
        <begin position="225"/>
        <end position="661"/>
    </location>
</feature>
<accession>A0A2S9IC89</accession>
<dbReference type="PROSITE" id="PS52016">
    <property type="entry name" value="TONB_DEPENDENT_REC_3"/>
    <property type="match status" value="1"/>
</dbReference>
<evidence type="ECO:0000256" key="10">
    <source>
        <dbReference type="ARBA" id="ARBA00023237"/>
    </source>
</evidence>
<evidence type="ECO:0000313" key="17">
    <source>
        <dbReference type="Proteomes" id="UP000239181"/>
    </source>
</evidence>
<dbReference type="InterPro" id="IPR000531">
    <property type="entry name" value="Beta-barrel_TonB"/>
</dbReference>
<keyword evidence="6" id="KW-0408">Iron</keyword>
<protein>
    <submittedName>
        <fullName evidence="16">Ligand-gated channel</fullName>
    </submittedName>
</protein>
<dbReference type="GO" id="GO:0009279">
    <property type="term" value="C:cell outer membrane"/>
    <property type="evidence" value="ECO:0007669"/>
    <property type="project" value="UniProtKB-SubCell"/>
</dbReference>
<feature type="domain" description="TonB-dependent receptor plug" evidence="15">
    <location>
        <begin position="52"/>
        <end position="154"/>
    </location>
</feature>
<dbReference type="Pfam" id="PF07715">
    <property type="entry name" value="Plug"/>
    <property type="match status" value="1"/>
</dbReference>
<keyword evidence="9 11" id="KW-0472">Membrane</keyword>
<keyword evidence="4" id="KW-0410">Iron transport</keyword>
<comment type="subcellular location">
    <subcellularLocation>
        <location evidence="1 11">Cell outer membrane</location>
        <topology evidence="1 11">Multi-pass membrane protein</topology>
    </subcellularLocation>
</comment>
<gene>
    <name evidence="16" type="ORF">CQW29_10330</name>
</gene>
<dbReference type="EMBL" id="PDET01000006">
    <property type="protein sequence ID" value="PRD15398.1"/>
    <property type="molecule type" value="Genomic_DNA"/>
</dbReference>
<sequence length="695" mass="78624">MIFHRKTIFVALSAASFMAGAASTDKKTDNETKPGELPTITVTAEKVAKGEQQTPISMYTLTDFDIERRKIDNIYDVSTYIPNFYMTKAGNTSDAGFFTIRGLTPGMEGEQAVGFFVDGVYSALFDAELLDVDRVEVLRGPQATLYGRNTEAGVLNVITKDPDTVPEYKVGLSYGSYNRTQADALAGGAIGDSEDWSYRTALKYVYGDGYFKRESDGAKDVDRIRDFYGRVKLRWQPMDGNWDVISTFESQNKRDGNSPFVNWNDIKSGRKYVKSDYGGQADVDVWKAQMKAVYSWDTIDFTSISAYNHDKKIDNEDLDFTNVDEAKLLMDRETRYFSQEFRLNSTDQGPFNWLLGTYFLHQDDNNTIAYRYNSYDYFQSGNTQIKTDNYAVFGNAGYYVLDNVELVAGVRYDYDKKRLHYTSTGTMMGYPTGDGEDNNDRSFDAWLPKAGVNWYVTPEAMLYASISKGYKSGGFNTLGPNMARSYDAEHTTNYEVGLKSDWFDHSVRWNTSLFWIDMKNQQTEVTFYPDSYTANSGKSVSRGVETDLTWQATDALRLAANAGYTDAKFKDFPTEVDNGTGTYVSTNYKDKRPANAPAYNYGFSADYNFANGFFVRTDYNVTGSIYFDNANTKKQSAYGLLNLFAGYTTNEYDITAYVKNVTNETYVTRAFNMNGDWYARAGEPVNFGVSVNYKF</sequence>
<keyword evidence="13" id="KW-0732">Signal</keyword>
<keyword evidence="2 11" id="KW-0813">Transport</keyword>
<dbReference type="RefSeq" id="WP_105592658.1">
    <property type="nucleotide sequence ID" value="NZ_PDET01000006.1"/>
</dbReference>
<feature type="signal peptide" evidence="13">
    <location>
        <begin position="1"/>
        <end position="21"/>
    </location>
</feature>
<dbReference type="SUPFAM" id="SSF56935">
    <property type="entry name" value="Porins"/>
    <property type="match status" value="1"/>
</dbReference>
<dbReference type="InterPro" id="IPR039426">
    <property type="entry name" value="TonB-dep_rcpt-like"/>
</dbReference>
<evidence type="ECO:0000256" key="6">
    <source>
        <dbReference type="ARBA" id="ARBA00023004"/>
    </source>
</evidence>
<dbReference type="GO" id="GO:0006826">
    <property type="term" value="P:iron ion transport"/>
    <property type="evidence" value="ECO:0007669"/>
    <property type="project" value="UniProtKB-KW"/>
</dbReference>
<dbReference type="InterPro" id="IPR036942">
    <property type="entry name" value="Beta-barrel_TonB_sf"/>
</dbReference>
<comment type="caution">
    <text evidence="16">The sequence shown here is derived from an EMBL/GenBank/DDBJ whole genome shotgun (WGS) entry which is preliminary data.</text>
</comment>
<organism evidence="16 17">
    <name type="scientific">Pantoea coffeiphila</name>
    <dbReference type="NCBI Taxonomy" id="1465635"/>
    <lineage>
        <taxon>Bacteria</taxon>
        <taxon>Pseudomonadati</taxon>
        <taxon>Pseudomonadota</taxon>
        <taxon>Gammaproteobacteria</taxon>
        <taxon>Enterobacterales</taxon>
        <taxon>Erwiniaceae</taxon>
        <taxon>Pantoea</taxon>
    </lineage>
</organism>
<evidence type="ECO:0000256" key="1">
    <source>
        <dbReference type="ARBA" id="ARBA00004571"/>
    </source>
</evidence>
<keyword evidence="7" id="KW-0406">Ion transport</keyword>
<evidence type="ECO:0000256" key="12">
    <source>
        <dbReference type="RuleBase" id="RU003357"/>
    </source>
</evidence>
<proteinExistence type="inferred from homology"/>
<evidence type="ECO:0000256" key="13">
    <source>
        <dbReference type="SAM" id="SignalP"/>
    </source>
</evidence>
<evidence type="ECO:0000256" key="9">
    <source>
        <dbReference type="ARBA" id="ARBA00023136"/>
    </source>
</evidence>
<name>A0A2S9IC89_9GAMM</name>
<dbReference type="OrthoDB" id="127311at2"/>
<evidence type="ECO:0000256" key="3">
    <source>
        <dbReference type="ARBA" id="ARBA00022452"/>
    </source>
</evidence>
<dbReference type="CDD" id="cd01347">
    <property type="entry name" value="ligand_gated_channel"/>
    <property type="match status" value="1"/>
</dbReference>
<dbReference type="Proteomes" id="UP000239181">
    <property type="component" value="Unassembled WGS sequence"/>
</dbReference>
<evidence type="ECO:0000259" key="14">
    <source>
        <dbReference type="Pfam" id="PF00593"/>
    </source>
</evidence>
<feature type="chain" id="PRO_5015648466" evidence="13">
    <location>
        <begin position="22"/>
        <end position="695"/>
    </location>
</feature>
<evidence type="ECO:0000256" key="5">
    <source>
        <dbReference type="ARBA" id="ARBA00022692"/>
    </source>
</evidence>
<evidence type="ECO:0000256" key="8">
    <source>
        <dbReference type="ARBA" id="ARBA00023077"/>
    </source>
</evidence>
<evidence type="ECO:0000256" key="7">
    <source>
        <dbReference type="ARBA" id="ARBA00023065"/>
    </source>
</evidence>
<keyword evidence="8 12" id="KW-0798">TonB box</keyword>
<dbReference type="InterPro" id="IPR012910">
    <property type="entry name" value="Plug_dom"/>
</dbReference>
<comment type="similarity">
    <text evidence="11 12">Belongs to the TonB-dependent receptor family.</text>
</comment>
<dbReference type="PANTHER" id="PTHR32552">
    <property type="entry name" value="FERRICHROME IRON RECEPTOR-RELATED"/>
    <property type="match status" value="1"/>
</dbReference>
<dbReference type="Gene3D" id="2.40.170.20">
    <property type="entry name" value="TonB-dependent receptor, beta-barrel domain"/>
    <property type="match status" value="1"/>
</dbReference>
<evidence type="ECO:0000256" key="4">
    <source>
        <dbReference type="ARBA" id="ARBA00022496"/>
    </source>
</evidence>
<evidence type="ECO:0000259" key="15">
    <source>
        <dbReference type="Pfam" id="PF07715"/>
    </source>
</evidence>